<feature type="domain" description="Cwf19-like C-terminal" evidence="2">
    <location>
        <begin position="235"/>
        <end position="354"/>
    </location>
</feature>
<dbReference type="PANTHER" id="PTHR12072:SF4">
    <property type="entry name" value="CWF19-LIKE PROTEIN 1"/>
    <property type="match status" value="1"/>
</dbReference>
<evidence type="ECO:0000313" key="3">
    <source>
        <dbReference type="EMBL" id="GAV53244.1"/>
    </source>
</evidence>
<dbReference type="InterPro" id="IPR040194">
    <property type="entry name" value="Cwf19-like"/>
</dbReference>
<dbReference type="EMBL" id="BDGX01000035">
    <property type="protein sequence ID" value="GAV53244.1"/>
    <property type="molecule type" value="Genomic_DNA"/>
</dbReference>
<dbReference type="SUPFAM" id="SSF54197">
    <property type="entry name" value="HIT-like"/>
    <property type="match status" value="1"/>
</dbReference>
<evidence type="ECO:0000259" key="2">
    <source>
        <dbReference type="Pfam" id="PF04677"/>
    </source>
</evidence>
<dbReference type="OrthoDB" id="444325at2759"/>
<dbReference type="InterPro" id="IPR006767">
    <property type="entry name" value="Cwf19-like_C_dom-2"/>
</dbReference>
<protein>
    <recommendedName>
        <fullName evidence="5">CWF19-like protein DRN1</fullName>
    </recommendedName>
</protein>
<dbReference type="CDD" id="cd07380">
    <property type="entry name" value="MPP_CWF19_N"/>
    <property type="match status" value="1"/>
</dbReference>
<evidence type="ECO:0000313" key="4">
    <source>
        <dbReference type="Proteomes" id="UP000187013"/>
    </source>
</evidence>
<evidence type="ECO:0000259" key="1">
    <source>
        <dbReference type="Pfam" id="PF04676"/>
    </source>
</evidence>
<feature type="domain" description="Cwf19-like protein C-terminal" evidence="1">
    <location>
        <begin position="391"/>
        <end position="478"/>
    </location>
</feature>
<dbReference type="InterPro" id="IPR006768">
    <property type="entry name" value="Cwf19-like_C_dom-1"/>
</dbReference>
<dbReference type="Proteomes" id="UP000187013">
    <property type="component" value="Unassembled WGS sequence"/>
</dbReference>
<evidence type="ECO:0008006" key="5">
    <source>
        <dbReference type="Google" id="ProtNLM"/>
    </source>
</evidence>
<reference evidence="3 4" key="1">
    <citation type="submission" date="2016-08" db="EMBL/GenBank/DDBJ databases">
        <title>Draft genome sequence of allopolyploid Zygosaccharomyces rouxii.</title>
        <authorList>
            <person name="Watanabe J."/>
            <person name="Uehara K."/>
            <person name="Mogi Y."/>
            <person name="Tsukioka Y."/>
        </authorList>
    </citation>
    <scope>NUCLEOTIDE SEQUENCE [LARGE SCALE GENOMIC DNA]</scope>
    <source>
        <strain evidence="3 4">NBRC 110957</strain>
    </source>
</reference>
<dbReference type="GO" id="GO:0071014">
    <property type="term" value="C:post-mRNA release spliceosomal complex"/>
    <property type="evidence" value="ECO:0007669"/>
    <property type="project" value="TreeGrafter"/>
</dbReference>
<proteinExistence type="predicted"/>
<accession>A0A1Q3ABT6</accession>
<dbReference type="AlphaFoldDB" id="A0A1Q3ABT6"/>
<dbReference type="GO" id="GO:0000398">
    <property type="term" value="P:mRNA splicing, via spliceosome"/>
    <property type="evidence" value="ECO:0007669"/>
    <property type="project" value="TreeGrafter"/>
</dbReference>
<dbReference type="Pfam" id="PF04677">
    <property type="entry name" value="CwfJ_C_1"/>
    <property type="match status" value="1"/>
</dbReference>
<organism evidence="3 4">
    <name type="scientific">Zygosaccharomyces rouxii</name>
    <dbReference type="NCBI Taxonomy" id="4956"/>
    <lineage>
        <taxon>Eukaryota</taxon>
        <taxon>Fungi</taxon>
        <taxon>Dikarya</taxon>
        <taxon>Ascomycota</taxon>
        <taxon>Saccharomycotina</taxon>
        <taxon>Saccharomycetes</taxon>
        <taxon>Saccharomycetales</taxon>
        <taxon>Saccharomycetaceae</taxon>
        <taxon>Zygosaccharomyces</taxon>
    </lineage>
</organism>
<gene>
    <name evidence="3" type="ORF">ZYGR_0AI05280</name>
</gene>
<dbReference type="GO" id="GO:0061632">
    <property type="term" value="F:RNA lariat debranching enzyme activator activity"/>
    <property type="evidence" value="ECO:0007669"/>
    <property type="project" value="TreeGrafter"/>
</dbReference>
<comment type="caution">
    <text evidence="3">The sequence shown here is derived from an EMBL/GenBank/DDBJ whole genome shotgun (WGS) entry which is preliminary data.</text>
</comment>
<dbReference type="PANTHER" id="PTHR12072">
    <property type="entry name" value="CWF19, CELL CYCLE CONTROL PROTEIN"/>
    <property type="match status" value="1"/>
</dbReference>
<dbReference type="InterPro" id="IPR036265">
    <property type="entry name" value="HIT-like_sf"/>
</dbReference>
<name>A0A1Q3ABT6_ZYGRO</name>
<sequence length="482" mass="55213">MGKAKVLVTHAGENNLSVVIEKLEKLNAKSGPFDCAILLGNLASKLDTIDITAKLPPIFVPGSEDLSREGLVTLKNGIYKSKSGLKIGYFTGNDEKEQSKFKEPIDVLITNDCSVAIGGEHLKIPGNNVVDEVVKLSHPKYHFTYADSNNFAELEPFVWQDDQKVTRFINLAAYGSKNKWAYAFNIDTDVNLPLPNELMRNPYVSNQVTRKHPRENSLLDKETQVKKPTGEVKKVLPVACHFCFTNPDIEDHMVISIASKSYVTTAKGPLSIPRGDMDFSGHCLIIPIEHVPKLNMDDKDFFQNELRKELLHYENSIAEMNYKKFDMSTVVFEIHSDNMVHFHKQVVPIPKYLTMKFLGALDRQVHINNEKFGRNRNIEFEFFESPEDSKYREIINDYKSNYMMFSIHETPDVPPKIYFGKFDANDRIDLQFGRRTLAFLLHLPNRVNWRSPTCLQSKEQEEMEVSKFQKAYRDYDITGATE</sequence>
<dbReference type="Pfam" id="PF04676">
    <property type="entry name" value="CwfJ_C_2"/>
    <property type="match status" value="1"/>
</dbReference>